<feature type="domain" description="CSD" evidence="1">
    <location>
        <begin position="271"/>
        <end position="334"/>
    </location>
</feature>
<dbReference type="CDD" id="cd04458">
    <property type="entry name" value="CSP_CDS"/>
    <property type="match status" value="1"/>
</dbReference>
<dbReference type="InterPro" id="IPR011129">
    <property type="entry name" value="CSD"/>
</dbReference>
<dbReference type="SUPFAM" id="SSF50249">
    <property type="entry name" value="Nucleic acid-binding proteins"/>
    <property type="match status" value="1"/>
</dbReference>
<comment type="caution">
    <text evidence="2">The sequence shown here is derived from an EMBL/GenBank/DDBJ whole genome shotgun (WGS) entry which is preliminary data.</text>
</comment>
<dbReference type="OrthoDB" id="10257948at2759"/>
<dbReference type="Pfam" id="PF00313">
    <property type="entry name" value="CSD"/>
    <property type="match status" value="1"/>
</dbReference>
<evidence type="ECO:0000313" key="2">
    <source>
        <dbReference type="EMBL" id="CAE7252059.1"/>
    </source>
</evidence>
<proteinExistence type="predicted"/>
<protein>
    <submittedName>
        <fullName evidence="2">Txndc9 protein</fullName>
    </submittedName>
</protein>
<dbReference type="SUPFAM" id="SSF52833">
    <property type="entry name" value="Thioredoxin-like"/>
    <property type="match status" value="1"/>
</dbReference>
<evidence type="ECO:0000313" key="3">
    <source>
        <dbReference type="Proteomes" id="UP000649617"/>
    </source>
</evidence>
<name>A0A812M4K4_SYMPI</name>
<dbReference type="PROSITE" id="PS51857">
    <property type="entry name" value="CSD_2"/>
    <property type="match status" value="1"/>
</dbReference>
<dbReference type="SMART" id="SM00357">
    <property type="entry name" value="CSP"/>
    <property type="match status" value="1"/>
</dbReference>
<dbReference type="PANTHER" id="PTHR21148">
    <property type="entry name" value="THIOREDOXIN DOMAIN-CONTAINING PROTEIN 9"/>
    <property type="match status" value="1"/>
</dbReference>
<reference evidence="2" key="1">
    <citation type="submission" date="2021-02" db="EMBL/GenBank/DDBJ databases">
        <authorList>
            <person name="Dougan E. K."/>
            <person name="Rhodes N."/>
            <person name="Thang M."/>
            <person name="Chan C."/>
        </authorList>
    </citation>
    <scope>NUCLEOTIDE SEQUENCE</scope>
</reference>
<dbReference type="EMBL" id="CAJNIZ010006692">
    <property type="protein sequence ID" value="CAE7252059.1"/>
    <property type="molecule type" value="Genomic_DNA"/>
</dbReference>
<dbReference type="InterPro" id="IPR012340">
    <property type="entry name" value="NA-bd_OB-fold"/>
</dbReference>
<dbReference type="Gene3D" id="3.40.30.10">
    <property type="entry name" value="Glutaredoxin"/>
    <property type="match status" value="1"/>
</dbReference>
<evidence type="ECO:0000259" key="1">
    <source>
        <dbReference type="PROSITE" id="PS51857"/>
    </source>
</evidence>
<gene>
    <name evidence="2" type="primary">Txndc9</name>
    <name evidence="2" type="ORF">SPIL2461_LOCUS4910</name>
</gene>
<dbReference type="GO" id="GO:0003676">
    <property type="term" value="F:nucleic acid binding"/>
    <property type="evidence" value="ECO:0007669"/>
    <property type="project" value="InterPro"/>
</dbReference>
<accession>A0A812M4K4</accession>
<dbReference type="InterPro" id="IPR002059">
    <property type="entry name" value="CSP_DNA-bd"/>
</dbReference>
<dbReference type="Gene3D" id="2.40.50.140">
    <property type="entry name" value="Nucleic acid-binding proteins"/>
    <property type="match status" value="1"/>
</dbReference>
<sequence>MSIAVVESLVDKLRSGQFSDAITAAQRASDMQQEQMCLRPDGTVKKADPHTAFVSPEPLVAERHDPEDELKKLREARKAQLQKESLWKKQGHGSLQELADEKAFVETIAPHERALLLLDDGRSVAGEECRKALGRLARKHLETQFCWLPADRAFFLTQMVDLEALPTIFALSYGEVVRPSAEKLKAIEELKAAIRAAANKPKPKRKETEELVLFCQCVKSLAGGSEIFSQIKDILPRIGENHLGPLMGIKRPAPRPVVQKPSAPPVATANRVIGRVKSYNTRKGFGFITVPDFPRDIFVYNSHLIGRIGLLAGETVSFDLVVEGGRPQARNARGLPDCFVV</sequence>
<dbReference type="InterPro" id="IPR036249">
    <property type="entry name" value="Thioredoxin-like_sf"/>
</dbReference>
<dbReference type="AlphaFoldDB" id="A0A812M4K4"/>
<keyword evidence="3" id="KW-1185">Reference proteome</keyword>
<dbReference type="Proteomes" id="UP000649617">
    <property type="component" value="Unassembled WGS sequence"/>
</dbReference>
<organism evidence="2 3">
    <name type="scientific">Symbiodinium pilosum</name>
    <name type="common">Dinoflagellate</name>
    <dbReference type="NCBI Taxonomy" id="2952"/>
    <lineage>
        <taxon>Eukaryota</taxon>
        <taxon>Sar</taxon>
        <taxon>Alveolata</taxon>
        <taxon>Dinophyceae</taxon>
        <taxon>Suessiales</taxon>
        <taxon>Symbiodiniaceae</taxon>
        <taxon>Symbiodinium</taxon>
    </lineage>
</organism>